<dbReference type="PANTHER" id="PTHR42901">
    <property type="entry name" value="ALCOHOL DEHYDROGENASE"/>
    <property type="match status" value="1"/>
</dbReference>
<comment type="caution">
    <text evidence="4">The sequence shown here is derived from an EMBL/GenBank/DDBJ whole genome shotgun (WGS) entry which is preliminary data.</text>
</comment>
<dbReference type="PRINTS" id="PR00080">
    <property type="entry name" value="SDRFAMILY"/>
</dbReference>
<accession>A0A2A5WHG1</accession>
<dbReference type="InterPro" id="IPR020904">
    <property type="entry name" value="Sc_DH/Rdtase_CS"/>
</dbReference>
<dbReference type="EMBL" id="NTKD01000084">
    <property type="protein sequence ID" value="PDH35708.1"/>
    <property type="molecule type" value="Genomic_DNA"/>
</dbReference>
<dbReference type="InterPro" id="IPR036291">
    <property type="entry name" value="NAD(P)-bd_dom_sf"/>
</dbReference>
<name>A0A2A5WHG1_9GAMM</name>
<sequence length="252" mass="27290">MTGTVFITGASSGFGAAAAERFAREGWQVVMVARRQDRLDELKQSMPHPDRIHTVVLDVRDGDAVTNAVAELPDPFSGINILVNNAGLALGMEGADQAVMDDWETMVDTNIKGLMYVTRAVLPGMVARGGGHVVNIGSVAASWPYPGGNAYGGTKAFVQQFSRNLRADLLGKNIRVTNVEPGMCETEFSVVRFKGDEDKASQVYDGMQPLTGVDVAELIYWVTQVPAHVNINQLEVMPVNQTWSPFAVHREG</sequence>
<dbReference type="PANTHER" id="PTHR42901:SF1">
    <property type="entry name" value="ALCOHOL DEHYDROGENASE"/>
    <property type="match status" value="1"/>
</dbReference>
<dbReference type="Proteomes" id="UP000219327">
    <property type="component" value="Unassembled WGS sequence"/>
</dbReference>
<evidence type="ECO:0000313" key="5">
    <source>
        <dbReference type="Proteomes" id="UP000219327"/>
    </source>
</evidence>
<dbReference type="PRINTS" id="PR00081">
    <property type="entry name" value="GDHRDH"/>
</dbReference>
<gene>
    <name evidence="4" type="ORF">CNE99_10790</name>
</gene>
<proteinExistence type="inferred from homology"/>
<protein>
    <submittedName>
        <fullName evidence="4">NAD(P)-dependent oxidoreductase</fullName>
    </submittedName>
</protein>
<dbReference type="GO" id="GO:0016616">
    <property type="term" value="F:oxidoreductase activity, acting on the CH-OH group of donors, NAD or NADP as acceptor"/>
    <property type="evidence" value="ECO:0007669"/>
    <property type="project" value="UniProtKB-ARBA"/>
</dbReference>
<dbReference type="Pfam" id="PF00106">
    <property type="entry name" value="adh_short"/>
    <property type="match status" value="1"/>
</dbReference>
<evidence type="ECO:0000256" key="2">
    <source>
        <dbReference type="ARBA" id="ARBA00023002"/>
    </source>
</evidence>
<keyword evidence="2" id="KW-0560">Oxidoreductase</keyword>
<evidence type="ECO:0000313" key="4">
    <source>
        <dbReference type="EMBL" id="PDH35708.1"/>
    </source>
</evidence>
<reference evidence="4 5" key="1">
    <citation type="submission" date="2017-08" db="EMBL/GenBank/DDBJ databases">
        <title>Fine stratification of microbial communities through a metagenomic profile of the photic zone.</title>
        <authorList>
            <person name="Haro-Moreno J.M."/>
            <person name="Lopez-Perez M."/>
            <person name="De La Torre J."/>
            <person name="Picazo A."/>
            <person name="Camacho A."/>
            <person name="Rodriguez-Valera F."/>
        </authorList>
    </citation>
    <scope>NUCLEOTIDE SEQUENCE [LARGE SCALE GENOMIC DNA]</scope>
    <source>
        <strain evidence="4">MED-G24</strain>
    </source>
</reference>
<evidence type="ECO:0000256" key="1">
    <source>
        <dbReference type="ARBA" id="ARBA00006484"/>
    </source>
</evidence>
<dbReference type="AlphaFoldDB" id="A0A2A5WHG1"/>
<dbReference type="SUPFAM" id="SSF51735">
    <property type="entry name" value="NAD(P)-binding Rossmann-fold domains"/>
    <property type="match status" value="1"/>
</dbReference>
<dbReference type="FunFam" id="3.40.50.720:FF:000047">
    <property type="entry name" value="NADP-dependent L-serine/L-allo-threonine dehydrogenase"/>
    <property type="match status" value="1"/>
</dbReference>
<comment type="similarity">
    <text evidence="1 3">Belongs to the short-chain dehydrogenases/reductases (SDR) family.</text>
</comment>
<organism evidence="4 5">
    <name type="scientific">OM182 bacterium MED-G24</name>
    <dbReference type="NCBI Taxonomy" id="1986255"/>
    <lineage>
        <taxon>Bacteria</taxon>
        <taxon>Pseudomonadati</taxon>
        <taxon>Pseudomonadota</taxon>
        <taxon>Gammaproteobacteria</taxon>
        <taxon>OMG group</taxon>
        <taxon>OM182 clade</taxon>
    </lineage>
</organism>
<dbReference type="PROSITE" id="PS00061">
    <property type="entry name" value="ADH_SHORT"/>
    <property type="match status" value="1"/>
</dbReference>
<evidence type="ECO:0000256" key="3">
    <source>
        <dbReference type="RuleBase" id="RU000363"/>
    </source>
</evidence>
<dbReference type="Gene3D" id="3.40.50.720">
    <property type="entry name" value="NAD(P)-binding Rossmann-like Domain"/>
    <property type="match status" value="1"/>
</dbReference>
<dbReference type="InterPro" id="IPR002347">
    <property type="entry name" value="SDR_fam"/>
</dbReference>